<dbReference type="VEuPathDB" id="TriTrypDB:TcCL_NonESM02637"/>
<gene>
    <name evidence="4" type="ORF">C3747_59g4</name>
    <name evidence="3" type="ORF">ECC02_003110</name>
</gene>
<evidence type="ECO:0000313" key="4">
    <source>
        <dbReference type="EMBL" id="PWV11411.1"/>
    </source>
</evidence>
<feature type="compositionally biased region" description="Acidic residues" evidence="1">
    <location>
        <begin position="113"/>
        <end position="123"/>
    </location>
</feature>
<accession>A0A2V2WS84</accession>
<dbReference type="EMBL" id="PRFC01000059">
    <property type="protein sequence ID" value="PWV11411.1"/>
    <property type="molecule type" value="Genomic_DNA"/>
</dbReference>
<protein>
    <recommendedName>
        <fullName evidence="2">Chromatin assembly factor 1 subunit A dimerization domain-containing protein</fullName>
    </recommendedName>
</protein>
<feature type="compositionally biased region" description="Polar residues" evidence="1">
    <location>
        <begin position="679"/>
        <end position="695"/>
    </location>
</feature>
<dbReference type="VEuPathDB" id="TriTrypDB:TCDM_10842"/>
<dbReference type="VEuPathDB" id="TriTrypDB:Tc_MARK_9606"/>
<feature type="compositionally biased region" description="Acidic residues" evidence="1">
    <location>
        <begin position="722"/>
        <end position="736"/>
    </location>
</feature>
<dbReference type="Pfam" id="PF12253">
    <property type="entry name" value="CAF1A_dimeriz"/>
    <property type="match status" value="1"/>
</dbReference>
<feature type="region of interest" description="Disordered" evidence="1">
    <location>
        <begin position="100"/>
        <end position="207"/>
    </location>
</feature>
<reference evidence="3" key="3">
    <citation type="submission" date="2020-04" db="EMBL/GenBank/DDBJ databases">
        <authorList>
            <person name="Diaz Viraque F."/>
        </authorList>
    </citation>
    <scope>NUCLEOTIDE SEQUENCE</scope>
    <source>
        <strain evidence="3">Berenice</strain>
    </source>
</reference>
<dbReference type="EMBL" id="JABDHM010000016">
    <property type="protein sequence ID" value="KAF5223922.1"/>
    <property type="molecule type" value="Genomic_DNA"/>
</dbReference>
<dbReference type="VEuPathDB" id="TriTrypDB:TcCLB.505941.49"/>
<feature type="compositionally biased region" description="Polar residues" evidence="1">
    <location>
        <begin position="151"/>
        <end position="166"/>
    </location>
</feature>
<feature type="compositionally biased region" description="Basic and acidic residues" evidence="1">
    <location>
        <begin position="747"/>
        <end position="757"/>
    </location>
</feature>
<dbReference type="VEuPathDB" id="TriTrypDB:TcCLB.507623.60"/>
<dbReference type="VEuPathDB" id="TriTrypDB:Tc_MARK_9605"/>
<reference evidence="4 5" key="1">
    <citation type="journal article" date="2018" name="Microb. Genom.">
        <title>Expanding an expanded genome: long-read sequencing of Trypanosoma cruzi.</title>
        <authorList>
            <person name="Berna L."/>
            <person name="Rodriguez M."/>
            <person name="Chiribao M.L."/>
            <person name="Parodi-Talice A."/>
            <person name="Pita S."/>
            <person name="Rijo G."/>
            <person name="Alvarez-Valin F."/>
            <person name="Robello C."/>
        </authorList>
    </citation>
    <scope>NUCLEOTIDE SEQUENCE [LARGE SCALE GENOMIC DNA]</scope>
    <source>
        <strain evidence="4 5">TCC</strain>
    </source>
</reference>
<dbReference type="VEuPathDB" id="TriTrypDB:TcG_08792"/>
<feature type="domain" description="Chromatin assembly factor 1 subunit A dimerization" evidence="2">
    <location>
        <begin position="383"/>
        <end position="453"/>
    </location>
</feature>
<dbReference type="InterPro" id="IPR022043">
    <property type="entry name" value="CAF1A_DD"/>
</dbReference>
<proteinExistence type="predicted"/>
<dbReference type="VEuPathDB" id="TriTrypDB:TcCLB.505943.10"/>
<feature type="region of interest" description="Disordered" evidence="1">
    <location>
        <begin position="417"/>
        <end position="477"/>
    </location>
</feature>
<dbReference type="VEuPathDB" id="TriTrypDB:BCY84_05324"/>
<evidence type="ECO:0000256" key="1">
    <source>
        <dbReference type="SAM" id="MobiDB-lite"/>
    </source>
</evidence>
<name>A0A2V2WS84_TRYCR</name>
<dbReference type="VEuPathDB" id="TriTrypDB:C3747_59g4"/>
<dbReference type="VEuPathDB" id="TriTrypDB:ECC02_003110"/>
<dbReference type="AlphaFoldDB" id="A0A2V2WS84"/>
<feature type="compositionally biased region" description="Acidic residues" evidence="1">
    <location>
        <begin position="422"/>
        <end position="453"/>
    </location>
</feature>
<feature type="compositionally biased region" description="Acidic residues" evidence="1">
    <location>
        <begin position="460"/>
        <end position="477"/>
    </location>
</feature>
<evidence type="ECO:0000313" key="6">
    <source>
        <dbReference type="Proteomes" id="UP000583944"/>
    </source>
</evidence>
<sequence>MDRLASLLSGMAPGQIEQAVQLLQRYTAAAEANRQTVKGEEAPFSSSPNSDAKTDDAGGVGREVGHPSPVKAERDGLNAPAGELDAVSSVIALALEQTIRGGSAAAAASGDGGNDDDDDDDDISLVALAQKRQREAGKKSPTAAPKKKNKAQNVTAEGKESGNTTALEDHERKSQKTDDSGTPSRKGKSSAKAAGSPSSQQQQQTTAIAARGLASFGFVSTIKRTTVTVGDKKKLFTPFVQDRRLVPSALRFWCHEKDAPASQKEPSVPSCVPREEMSMGGQQVIAVDEESSLMHLPVTSCGDNEKAQDEQRQRQFEGAARRYVSFTAMIDDTTNFINKGTQQEPRLQCPCAYHVSIAAPRAGFRDEVIFCGFYAIGYDPCQSRPPYFGTYNSQDSLNMEELLQLARFDTGKEMPQMSNLDYEYDSGDDWDVVENDEDLGASSSDTEDEEDSDYSSASDTDNDFINDNDDEDDDSDAELQRKMVEERQRRLNRLRHKDKLVPVFSGPFVGIPRLEHPLRECDRMERLACALDGASFTAMMEQEMRGLGSAAALISLSDANRSGYRGGGTVPTENATAESLDERVLQQRLVAAALRNRRDMLPDEIDAMHAIIAANGKIFPKAIVEALQEQQLCAGVARAEILRTIRRHYELKHKTMVRRPEPWSPTDERLFKKRLRQMTGGSNVNRKRNTNNLTQSASNKDHDDDDNNSNSNNVDQERGRDEEEEADDYEDDEDVPLLEIAIKRPRAAREAIEGKNE</sequence>
<dbReference type="VEuPathDB" id="TriTrypDB:TcYC6_0063860"/>
<evidence type="ECO:0000313" key="3">
    <source>
        <dbReference type="EMBL" id="KAF5223922.1"/>
    </source>
</evidence>
<evidence type="ECO:0000259" key="2">
    <source>
        <dbReference type="Pfam" id="PF12253"/>
    </source>
</evidence>
<organism evidence="4 5">
    <name type="scientific">Trypanosoma cruzi</name>
    <dbReference type="NCBI Taxonomy" id="5693"/>
    <lineage>
        <taxon>Eukaryota</taxon>
        <taxon>Discoba</taxon>
        <taxon>Euglenozoa</taxon>
        <taxon>Kinetoplastea</taxon>
        <taxon>Metakinetoplastina</taxon>
        <taxon>Trypanosomatida</taxon>
        <taxon>Trypanosomatidae</taxon>
        <taxon>Trypanosoma</taxon>
        <taxon>Schizotrypanum</taxon>
    </lineage>
</organism>
<dbReference type="VEuPathDB" id="TriTrypDB:TcBrA4_0018940"/>
<feature type="compositionally biased region" description="Basic and acidic residues" evidence="1">
    <location>
        <begin position="167"/>
        <end position="179"/>
    </location>
</feature>
<dbReference type="Proteomes" id="UP000583944">
    <property type="component" value="Unassembled WGS sequence"/>
</dbReference>
<feature type="region of interest" description="Disordered" evidence="1">
    <location>
        <begin position="676"/>
        <end position="757"/>
    </location>
</feature>
<dbReference type="VEuPathDB" id="TriTrypDB:TCSYLVIO_000011"/>
<comment type="caution">
    <text evidence="4">The sequence shown here is derived from an EMBL/GenBank/DDBJ whole genome shotgun (WGS) entry which is preliminary data.</text>
</comment>
<evidence type="ECO:0000313" key="5">
    <source>
        <dbReference type="Proteomes" id="UP000246078"/>
    </source>
</evidence>
<reference evidence="3 6" key="2">
    <citation type="journal article" date="2019" name="Genome Biol. Evol.">
        <title>Nanopore Sequencing Significantly Improves Genome Assembly of the Protozoan Parasite Trypanosoma cruzi.</title>
        <authorList>
            <person name="Diaz-Viraque F."/>
            <person name="Pita S."/>
            <person name="Greif G."/>
            <person name="de Souza R.C.M."/>
            <person name="Iraola G."/>
            <person name="Robello C."/>
        </authorList>
    </citation>
    <scope>NUCLEOTIDE SEQUENCE [LARGE SCALE GENOMIC DNA]</scope>
    <source>
        <strain evidence="3 6">Berenice</strain>
    </source>
</reference>
<dbReference type="Proteomes" id="UP000246078">
    <property type="component" value="Unassembled WGS sequence"/>
</dbReference>
<dbReference type="VEuPathDB" id="TriTrypDB:C4B63_21g113"/>
<feature type="region of interest" description="Disordered" evidence="1">
    <location>
        <begin position="32"/>
        <end position="77"/>
    </location>
</feature>
<feature type="compositionally biased region" description="Low complexity" evidence="1">
    <location>
        <begin position="190"/>
        <end position="207"/>
    </location>
</feature>